<dbReference type="InterPro" id="IPR029069">
    <property type="entry name" value="HotDog_dom_sf"/>
</dbReference>
<evidence type="ECO:0000313" key="4">
    <source>
        <dbReference type="EMBL" id="MDQ0151462.1"/>
    </source>
</evidence>
<gene>
    <name evidence="4" type="ORF">J2S20_000136</name>
</gene>
<keyword evidence="5" id="KW-1185">Reference proteome</keyword>
<dbReference type="Proteomes" id="UP001241537">
    <property type="component" value="Unassembled WGS sequence"/>
</dbReference>
<comment type="caution">
    <text evidence="4">The sequence shown here is derived from an EMBL/GenBank/DDBJ whole genome shotgun (WGS) entry which is preliminary data.</text>
</comment>
<organism evidence="4 5">
    <name type="scientific">Moryella indoligenes</name>
    <dbReference type="NCBI Taxonomy" id="371674"/>
    <lineage>
        <taxon>Bacteria</taxon>
        <taxon>Bacillati</taxon>
        <taxon>Bacillota</taxon>
        <taxon>Clostridia</taxon>
        <taxon>Lachnospirales</taxon>
        <taxon>Lachnospiraceae</taxon>
        <taxon>Moryella</taxon>
    </lineage>
</organism>
<keyword evidence="2 4" id="KW-0378">Hydrolase</keyword>
<comment type="similarity">
    <text evidence="1">Belongs to the thioesterase PaaI family.</text>
</comment>
<dbReference type="GO" id="GO:0047617">
    <property type="term" value="F:fatty acyl-CoA hydrolase activity"/>
    <property type="evidence" value="ECO:0007669"/>
    <property type="project" value="InterPro"/>
</dbReference>
<dbReference type="PANTHER" id="PTHR21660">
    <property type="entry name" value="THIOESTERASE SUPERFAMILY MEMBER-RELATED"/>
    <property type="match status" value="1"/>
</dbReference>
<evidence type="ECO:0000313" key="5">
    <source>
        <dbReference type="Proteomes" id="UP001241537"/>
    </source>
</evidence>
<dbReference type="Gene3D" id="3.10.129.10">
    <property type="entry name" value="Hotdog Thioesterase"/>
    <property type="match status" value="1"/>
</dbReference>
<dbReference type="RefSeq" id="WP_106612709.1">
    <property type="nucleotide sequence ID" value="NZ_JAUSTO010000001.1"/>
</dbReference>
<evidence type="ECO:0000256" key="1">
    <source>
        <dbReference type="ARBA" id="ARBA00008324"/>
    </source>
</evidence>
<evidence type="ECO:0000256" key="2">
    <source>
        <dbReference type="ARBA" id="ARBA00022801"/>
    </source>
</evidence>
<dbReference type="Pfam" id="PF03061">
    <property type="entry name" value="4HBT"/>
    <property type="match status" value="1"/>
</dbReference>
<dbReference type="InterPro" id="IPR039298">
    <property type="entry name" value="ACOT13"/>
</dbReference>
<accession>A0AAE3V8B7</accession>
<evidence type="ECO:0000259" key="3">
    <source>
        <dbReference type="Pfam" id="PF03061"/>
    </source>
</evidence>
<protein>
    <submittedName>
        <fullName evidence="4">Acyl-CoA thioesterase</fullName>
        <ecNumber evidence="4">3.1.2.-</ecNumber>
    </submittedName>
</protein>
<dbReference type="AlphaFoldDB" id="A0AAE3V8B7"/>
<dbReference type="CDD" id="cd03443">
    <property type="entry name" value="PaaI_thioesterase"/>
    <property type="match status" value="1"/>
</dbReference>
<dbReference type="SUPFAM" id="SSF54637">
    <property type="entry name" value="Thioesterase/thiol ester dehydrase-isomerase"/>
    <property type="match status" value="1"/>
</dbReference>
<dbReference type="EC" id="3.1.2.-" evidence="4"/>
<dbReference type="InterPro" id="IPR003736">
    <property type="entry name" value="PAAI_dom"/>
</dbReference>
<dbReference type="EMBL" id="JAUSTO010000001">
    <property type="protein sequence ID" value="MDQ0151462.1"/>
    <property type="molecule type" value="Genomic_DNA"/>
</dbReference>
<feature type="domain" description="Thioesterase" evidence="3">
    <location>
        <begin position="48"/>
        <end position="120"/>
    </location>
</feature>
<reference evidence="4" key="1">
    <citation type="submission" date="2023-07" db="EMBL/GenBank/DDBJ databases">
        <title>Genomic Encyclopedia of Type Strains, Phase IV (KMG-IV): sequencing the most valuable type-strain genomes for metagenomic binning, comparative biology and taxonomic classification.</title>
        <authorList>
            <person name="Goeker M."/>
        </authorList>
    </citation>
    <scope>NUCLEOTIDE SEQUENCE</scope>
    <source>
        <strain evidence="4">DSM 19659</strain>
    </source>
</reference>
<sequence>MSKEKLEANRELIVNNRFALHNHVVVTDLEDHAAEGYLDVEDDVTNAYGMVHGGAFYALADVIAGMTARGDGHAWVTQTADLHYLSTTKEKRIYGKSRVIRRGRATAIIEAAVTDAAGKELFLATFTFYCVDGRVSIRS</sequence>
<dbReference type="PANTHER" id="PTHR21660:SF1">
    <property type="entry name" value="ACYL-COENZYME A THIOESTERASE 13"/>
    <property type="match status" value="1"/>
</dbReference>
<name>A0AAE3V8B7_9FIRM</name>
<dbReference type="InterPro" id="IPR006683">
    <property type="entry name" value="Thioestr_dom"/>
</dbReference>
<proteinExistence type="inferred from homology"/>
<dbReference type="NCBIfam" id="TIGR00369">
    <property type="entry name" value="unchar_dom_1"/>
    <property type="match status" value="1"/>
</dbReference>